<dbReference type="InterPro" id="IPR043313">
    <property type="entry name" value="LRMDA"/>
</dbReference>
<dbReference type="Gene3D" id="3.80.10.10">
    <property type="entry name" value="Ribonuclease Inhibitor"/>
    <property type="match status" value="1"/>
</dbReference>
<dbReference type="AlphaFoldDB" id="A0AAN9BDC1"/>
<gene>
    <name evidence="2" type="ORF">V1264_024141</name>
</gene>
<reference evidence="2 3" key="1">
    <citation type="submission" date="2024-02" db="EMBL/GenBank/DDBJ databases">
        <title>Chromosome-scale genome assembly of the rough periwinkle Littorina saxatilis.</title>
        <authorList>
            <person name="De Jode A."/>
            <person name="Faria R."/>
            <person name="Formenti G."/>
            <person name="Sims Y."/>
            <person name="Smith T.P."/>
            <person name="Tracey A."/>
            <person name="Wood J.M.D."/>
            <person name="Zagrodzka Z.B."/>
            <person name="Johannesson K."/>
            <person name="Butlin R.K."/>
            <person name="Leder E.H."/>
        </authorList>
    </citation>
    <scope>NUCLEOTIDE SEQUENCE [LARGE SCALE GENOMIC DNA]</scope>
    <source>
        <strain evidence="2">Snail1</strain>
        <tissue evidence="2">Muscle</tissue>
    </source>
</reference>
<comment type="caution">
    <text evidence="2">The sequence shown here is derived from an EMBL/GenBank/DDBJ whole genome shotgun (WGS) entry which is preliminary data.</text>
</comment>
<dbReference type="SUPFAM" id="SSF52058">
    <property type="entry name" value="L domain-like"/>
    <property type="match status" value="1"/>
</dbReference>
<proteinExistence type="predicted"/>
<dbReference type="PANTHER" id="PTHR46282">
    <property type="entry name" value="LEUCINE-RICH MELANOCYTE DIFFERENTIATION-ASSOCIATED PROTEIN"/>
    <property type="match status" value="1"/>
</dbReference>
<evidence type="ECO:0000313" key="3">
    <source>
        <dbReference type="Proteomes" id="UP001374579"/>
    </source>
</evidence>
<dbReference type="PANTHER" id="PTHR46282:SF1">
    <property type="entry name" value="LEUCINE-RICH REPEAT-CONTAINING PROTEIN 72-LIKE"/>
    <property type="match status" value="1"/>
</dbReference>
<keyword evidence="3" id="KW-1185">Reference proteome</keyword>
<feature type="region of interest" description="Disordered" evidence="1">
    <location>
        <begin position="173"/>
        <end position="195"/>
    </location>
</feature>
<accession>A0AAN9BDC1</accession>
<evidence type="ECO:0000256" key="1">
    <source>
        <dbReference type="SAM" id="MobiDB-lite"/>
    </source>
</evidence>
<dbReference type="EMBL" id="JBAMIC010000011">
    <property type="protein sequence ID" value="KAK7101350.1"/>
    <property type="molecule type" value="Genomic_DNA"/>
</dbReference>
<dbReference type="InterPro" id="IPR032675">
    <property type="entry name" value="LRR_dom_sf"/>
</dbReference>
<dbReference type="InterPro" id="IPR001611">
    <property type="entry name" value="Leu-rich_rpt"/>
</dbReference>
<name>A0AAN9BDC1_9CAEN</name>
<dbReference type="Pfam" id="PF14580">
    <property type="entry name" value="LRR_9"/>
    <property type="match status" value="1"/>
</dbReference>
<dbReference type="PROSITE" id="PS51450">
    <property type="entry name" value="LRR"/>
    <property type="match status" value="1"/>
</dbReference>
<sequence length="195" mass="22071">MNGHSGAEHVGKSGEVTAGRRWSLAYLDVTEPPPDLSQKYGAVITELDLSHNKVSDLRFLTEFPQLTTLVVDDNQITSQVKVPFLPKLHTLWLNHNRIKNLGMFVSTLASNCPNLRILSMMNNEAAPSFFNGGSYQQYIDFRYYLISRLSKLEVLDYKSVTDDERSEATRIYGAAAPTRRRRKKATSKLEQSAQF</sequence>
<evidence type="ECO:0000313" key="2">
    <source>
        <dbReference type="EMBL" id="KAK7101350.1"/>
    </source>
</evidence>
<dbReference type="Proteomes" id="UP001374579">
    <property type="component" value="Unassembled WGS sequence"/>
</dbReference>
<organism evidence="2 3">
    <name type="scientific">Littorina saxatilis</name>
    <dbReference type="NCBI Taxonomy" id="31220"/>
    <lineage>
        <taxon>Eukaryota</taxon>
        <taxon>Metazoa</taxon>
        <taxon>Spiralia</taxon>
        <taxon>Lophotrochozoa</taxon>
        <taxon>Mollusca</taxon>
        <taxon>Gastropoda</taxon>
        <taxon>Caenogastropoda</taxon>
        <taxon>Littorinimorpha</taxon>
        <taxon>Littorinoidea</taxon>
        <taxon>Littorinidae</taxon>
        <taxon>Littorina</taxon>
    </lineage>
</organism>
<protein>
    <submittedName>
        <fullName evidence="2">Uncharacterized protein</fullName>
    </submittedName>
</protein>